<feature type="transmembrane region" description="Helical" evidence="1">
    <location>
        <begin position="49"/>
        <end position="68"/>
    </location>
</feature>
<accession>A0A0G1JA68</accession>
<keyword evidence="1" id="KW-0472">Membrane</keyword>
<reference evidence="2 3" key="1">
    <citation type="journal article" date="2015" name="Nature">
        <title>rRNA introns, odd ribosomes, and small enigmatic genomes across a large radiation of phyla.</title>
        <authorList>
            <person name="Brown C.T."/>
            <person name="Hug L.A."/>
            <person name="Thomas B.C."/>
            <person name="Sharon I."/>
            <person name="Castelle C.J."/>
            <person name="Singh A."/>
            <person name="Wilkins M.J."/>
            <person name="Williams K.H."/>
            <person name="Banfield J.F."/>
        </authorList>
    </citation>
    <scope>NUCLEOTIDE SEQUENCE [LARGE SCALE GENOMIC DNA]</scope>
</reference>
<dbReference type="AlphaFoldDB" id="A0A0G1JA68"/>
<evidence type="ECO:0000313" key="3">
    <source>
        <dbReference type="Proteomes" id="UP000034192"/>
    </source>
</evidence>
<dbReference type="EMBL" id="LCHL01000027">
    <property type="protein sequence ID" value="KKT32304.1"/>
    <property type="molecule type" value="Genomic_DNA"/>
</dbReference>
<keyword evidence="1" id="KW-0812">Transmembrane</keyword>
<gene>
    <name evidence="2" type="ORF">UW21_C0027G0006</name>
</gene>
<dbReference type="Proteomes" id="UP000034192">
    <property type="component" value="Unassembled WGS sequence"/>
</dbReference>
<keyword evidence="1" id="KW-1133">Transmembrane helix</keyword>
<organism evidence="2 3">
    <name type="scientific">Candidatus Woesebacteria bacterium GW2011_GWB1_44_11b</name>
    <dbReference type="NCBI Taxonomy" id="1618580"/>
    <lineage>
        <taxon>Bacteria</taxon>
        <taxon>Candidatus Woeseibacteriota</taxon>
    </lineage>
</organism>
<feature type="transmembrane region" description="Helical" evidence="1">
    <location>
        <begin position="7"/>
        <end position="29"/>
    </location>
</feature>
<evidence type="ECO:0000256" key="1">
    <source>
        <dbReference type="SAM" id="Phobius"/>
    </source>
</evidence>
<evidence type="ECO:0000313" key="2">
    <source>
        <dbReference type="EMBL" id="KKT32304.1"/>
    </source>
</evidence>
<proteinExistence type="predicted"/>
<sequence length="82" mass="9271">MGIILVLIFWVWIYLGFMIFFGCLVASSAERAELAAADPQKDDKQLRDAARGLLILAIACLGGPLWFLSKRVRQRWSSLEED</sequence>
<protein>
    <submittedName>
        <fullName evidence="2">Uncharacterized protein</fullName>
    </submittedName>
</protein>
<comment type="caution">
    <text evidence="2">The sequence shown here is derived from an EMBL/GenBank/DDBJ whole genome shotgun (WGS) entry which is preliminary data.</text>
</comment>
<name>A0A0G1JA68_9BACT</name>